<evidence type="ECO:0000313" key="9">
    <source>
        <dbReference type="RefSeq" id="XP_022244332.1"/>
    </source>
</evidence>
<dbReference type="InterPro" id="IPR032675">
    <property type="entry name" value="LRR_dom_sf"/>
</dbReference>
<keyword evidence="1" id="KW-0433">Leucine-rich repeat</keyword>
<evidence type="ECO:0000313" key="12">
    <source>
        <dbReference type="RefSeq" id="XP_022244335.1"/>
    </source>
</evidence>
<feature type="coiled-coil region" evidence="6">
    <location>
        <begin position="486"/>
        <end position="520"/>
    </location>
</feature>
<feature type="domain" description="RING-type" evidence="7">
    <location>
        <begin position="664"/>
        <end position="699"/>
    </location>
</feature>
<dbReference type="Pfam" id="PF00536">
    <property type="entry name" value="SAM_1"/>
    <property type="match status" value="1"/>
</dbReference>
<dbReference type="SMART" id="SM00184">
    <property type="entry name" value="RING"/>
    <property type="match status" value="1"/>
</dbReference>
<dbReference type="SUPFAM" id="SSF52058">
    <property type="entry name" value="L domain-like"/>
    <property type="match status" value="1"/>
</dbReference>
<dbReference type="PANTHER" id="PTHR48051:SF1">
    <property type="entry name" value="RAS SUPPRESSOR PROTEIN 1"/>
    <property type="match status" value="1"/>
</dbReference>
<dbReference type="Proteomes" id="UP000694941">
    <property type="component" value="Unplaced"/>
</dbReference>
<evidence type="ECO:0000256" key="5">
    <source>
        <dbReference type="PROSITE-ProRule" id="PRU00175"/>
    </source>
</evidence>
<dbReference type="SUPFAM" id="SSF47769">
    <property type="entry name" value="SAM/Pointed domain"/>
    <property type="match status" value="1"/>
</dbReference>
<dbReference type="Gene3D" id="1.10.150.50">
    <property type="entry name" value="Transcription Factor, Ets-1"/>
    <property type="match status" value="1"/>
</dbReference>
<dbReference type="InterPro" id="IPR001611">
    <property type="entry name" value="Leu-rich_rpt"/>
</dbReference>
<keyword evidence="8" id="KW-1185">Reference proteome</keyword>
<proteinExistence type="predicted"/>
<keyword evidence="4" id="KW-0862">Zinc</keyword>
<dbReference type="InterPro" id="IPR013761">
    <property type="entry name" value="SAM/pointed_sf"/>
</dbReference>
<dbReference type="GeneID" id="106461617"/>
<dbReference type="InterPro" id="IPR001841">
    <property type="entry name" value="Znf_RING"/>
</dbReference>
<organism evidence="8 13">
    <name type="scientific">Limulus polyphemus</name>
    <name type="common">Atlantic horseshoe crab</name>
    <dbReference type="NCBI Taxonomy" id="6850"/>
    <lineage>
        <taxon>Eukaryota</taxon>
        <taxon>Metazoa</taxon>
        <taxon>Ecdysozoa</taxon>
        <taxon>Arthropoda</taxon>
        <taxon>Chelicerata</taxon>
        <taxon>Merostomata</taxon>
        <taxon>Xiphosura</taxon>
        <taxon>Limulidae</taxon>
        <taxon>Limulus</taxon>
    </lineage>
</organism>
<evidence type="ECO:0000259" key="7">
    <source>
        <dbReference type="PROSITE" id="PS50089"/>
    </source>
</evidence>
<evidence type="ECO:0000313" key="8">
    <source>
        <dbReference type="Proteomes" id="UP000694941"/>
    </source>
</evidence>
<keyword evidence="6" id="KW-0175">Coiled coil</keyword>
<dbReference type="PROSITE" id="PS51450">
    <property type="entry name" value="LRR"/>
    <property type="match status" value="2"/>
</dbReference>
<evidence type="ECO:0000313" key="13">
    <source>
        <dbReference type="RefSeq" id="XP_022244336.1"/>
    </source>
</evidence>
<evidence type="ECO:0000313" key="11">
    <source>
        <dbReference type="RefSeq" id="XP_022244334.1"/>
    </source>
</evidence>
<dbReference type="PROSITE" id="PS50089">
    <property type="entry name" value="ZF_RING_2"/>
    <property type="match status" value="1"/>
</dbReference>
<dbReference type="SMART" id="SM00369">
    <property type="entry name" value="LRR_TYP"/>
    <property type="match status" value="3"/>
</dbReference>
<dbReference type="InterPro" id="IPR055414">
    <property type="entry name" value="LRR_R13L4/SHOC2-like"/>
</dbReference>
<accession>A0ABM1SL30</accession>
<sequence>MGTQCSVIQIQKEAPLFKNSPATEDVNYKARLEHKLCVAKENPDETFDLAGCNLTEVPPGVFSMCRVFRKKVLLLQDNCLTTLKGGGVLDDLQELKVLNLNYNKIKELPECFSCLKKLKILNLRGNKLQYLPSVICKLPQLQTLDIKDNQELHLLPKELSLVQTLITLTLDCDQYSYPPTDICKEGTTAILKFLSSENGTEFVSPHQHKSSISDSLEVYDDCTSIQNIMSSWSENNLFEKRKQDLLQMEEAVRQTQKNQAQAVAETIERRMKLLEDVANEQDRIQKEVALIQAKKEREKQVLLSSLTMLEVHSAQLINQILNFNEKHTTQEQLIEVMKRERQETEELLMLRKEEQENLCKKDILESMRDMLRKEEKQKMYEVSKQEMMRKMHNSFTSSDEKLQELMTVRYQDQQALLYEMLEEECYQKQAFEILQLQRDKKNREFTQKIKLVEKELTKLTGVELKKKDLKVNFEMNTLAEKRTILAHLLSELYKQQNQRKEELKRRINEMEERRAAEVQDYWLIQFQRLLDQKPQELIYKELNMDPQVKELLTNAGAVDYITLFATKEISKDKLISMTENDLSKLGVTNNSVREAIMNVTYRYNTERKTDKELITEEENRQLKHKEISSELLVQSAEGGSFEPVIPSAPTLTQKNVQLWTNTECVVCLESESAVIFLPCGHVCCCWTCAEPLVNCPMCRSYIQNKLFLGGS</sequence>
<dbReference type="RefSeq" id="XP_022244336.1">
    <property type="nucleotide sequence ID" value="XM_022388628.1"/>
</dbReference>
<keyword evidence="3 5" id="KW-0479">Metal-binding</keyword>
<protein>
    <submittedName>
        <fullName evidence="9 10">E3 ubiquitin-protein ligase LRSAM1-like isoform X1</fullName>
    </submittedName>
</protein>
<dbReference type="CDD" id="cd16515">
    <property type="entry name" value="RING-HC_LRSAM1"/>
    <property type="match status" value="1"/>
</dbReference>
<dbReference type="InterPro" id="IPR013083">
    <property type="entry name" value="Znf_RING/FYVE/PHD"/>
</dbReference>
<reference evidence="9 10" key="1">
    <citation type="submission" date="2025-05" db="UniProtKB">
        <authorList>
            <consortium name="RefSeq"/>
        </authorList>
    </citation>
    <scope>IDENTIFICATION</scope>
    <source>
        <tissue evidence="9 10">Muscle</tissue>
    </source>
</reference>
<dbReference type="InterPro" id="IPR050216">
    <property type="entry name" value="LRR_domain-containing"/>
</dbReference>
<keyword evidence="2" id="KW-0677">Repeat</keyword>
<dbReference type="RefSeq" id="XP_022244334.1">
    <property type="nucleotide sequence ID" value="XM_022388626.1"/>
</dbReference>
<dbReference type="Pfam" id="PF13920">
    <property type="entry name" value="zf-C3HC4_3"/>
    <property type="match status" value="1"/>
</dbReference>
<dbReference type="InterPro" id="IPR001660">
    <property type="entry name" value="SAM"/>
</dbReference>
<dbReference type="SUPFAM" id="SSF57850">
    <property type="entry name" value="RING/U-box"/>
    <property type="match status" value="1"/>
</dbReference>
<name>A0ABM1SL30_LIMPO</name>
<dbReference type="InterPro" id="IPR003591">
    <property type="entry name" value="Leu-rich_rpt_typical-subtyp"/>
</dbReference>
<evidence type="ECO:0000256" key="6">
    <source>
        <dbReference type="SAM" id="Coils"/>
    </source>
</evidence>
<evidence type="ECO:0000256" key="1">
    <source>
        <dbReference type="ARBA" id="ARBA00022614"/>
    </source>
</evidence>
<feature type="coiled-coil region" evidence="6">
    <location>
        <begin position="245"/>
        <end position="294"/>
    </location>
</feature>
<evidence type="ECO:0000256" key="4">
    <source>
        <dbReference type="ARBA" id="ARBA00022833"/>
    </source>
</evidence>
<evidence type="ECO:0000256" key="2">
    <source>
        <dbReference type="ARBA" id="ARBA00022737"/>
    </source>
</evidence>
<keyword evidence="3 5" id="KW-0863">Zinc-finger</keyword>
<dbReference type="Gene3D" id="3.80.10.10">
    <property type="entry name" value="Ribonuclease Inhibitor"/>
    <property type="match status" value="1"/>
</dbReference>
<dbReference type="RefSeq" id="XP_022244333.1">
    <property type="nucleotide sequence ID" value="XM_022388625.1"/>
</dbReference>
<evidence type="ECO:0000313" key="10">
    <source>
        <dbReference type="RefSeq" id="XP_022244333.1"/>
    </source>
</evidence>
<dbReference type="RefSeq" id="XP_022244332.1">
    <property type="nucleotide sequence ID" value="XM_022388624.1"/>
</dbReference>
<dbReference type="Gene3D" id="3.30.40.10">
    <property type="entry name" value="Zinc/RING finger domain, C3HC4 (zinc finger)"/>
    <property type="match status" value="1"/>
</dbReference>
<gene>
    <name evidence="9 10 11 12 13" type="primary">LOC106461617</name>
</gene>
<dbReference type="Pfam" id="PF23598">
    <property type="entry name" value="LRR_14"/>
    <property type="match status" value="1"/>
</dbReference>
<dbReference type="PANTHER" id="PTHR48051">
    <property type="match status" value="1"/>
</dbReference>
<dbReference type="RefSeq" id="XP_022244335.1">
    <property type="nucleotide sequence ID" value="XM_022388627.1"/>
</dbReference>
<evidence type="ECO:0000256" key="3">
    <source>
        <dbReference type="ARBA" id="ARBA00022771"/>
    </source>
</evidence>
<dbReference type="SMART" id="SM00364">
    <property type="entry name" value="LRR_BAC"/>
    <property type="match status" value="3"/>
</dbReference>